<keyword evidence="7" id="KW-1185">Reference proteome</keyword>
<organism evidence="6 7">
    <name type="scientific">Kribbella amoyensis</name>
    <dbReference type="NCBI Taxonomy" id="996641"/>
    <lineage>
        <taxon>Bacteria</taxon>
        <taxon>Bacillati</taxon>
        <taxon>Actinomycetota</taxon>
        <taxon>Actinomycetes</taxon>
        <taxon>Propionibacteriales</taxon>
        <taxon>Kribbellaceae</taxon>
        <taxon>Kribbella</taxon>
    </lineage>
</organism>
<dbReference type="PANTHER" id="PTHR42693:SF53">
    <property type="entry name" value="ENDO-4-O-SULFATASE"/>
    <property type="match status" value="1"/>
</dbReference>
<dbReference type="PROSITE" id="PS00523">
    <property type="entry name" value="SULFATASE_1"/>
    <property type="match status" value="1"/>
</dbReference>
<sequence>MSTAPNIVVVYADDLGYGDLGCYGGEAGVSPHLDALAESGVRATSWYSNAPVCSPSRAALLTGRHPVNTGVTQILGGARRTTGLPTEQTTVASMLREHGYATGLFGKWHLGVAPEYRPRAHGFDRFFGILAGCVDYYSHIFYWGQAGGTNPVHDLWDDDEEVWHNGEYLTSLITERAVEFIEQQQDRPFFCYVPYNAPHYPMHAPPEYLERFAHLSPDRQTMAAMIAAMDDGVGEILAALDRTGQRENTIVVFSSDNGPSTETRNWLDGTEDRYYGGTAGGFRGHKGSLFEGGIREPFLISYPAALPAGVVCDGPAQMSDVVPTVLALAGLPAASTVDGQDVSAMLRGESEAPSRPLYWSHADQLAVREGDWKLVLNPWLDFDRQLDTKVHLANLAEDPSESVDLTAAEPELADRLATGVREWYAGLRAGPGSD</sequence>
<evidence type="ECO:0000256" key="2">
    <source>
        <dbReference type="ARBA" id="ARBA00022723"/>
    </source>
</evidence>
<comment type="similarity">
    <text evidence="1">Belongs to the sulfatase family.</text>
</comment>
<feature type="domain" description="Sulfatase N-terminal" evidence="5">
    <location>
        <begin position="5"/>
        <end position="330"/>
    </location>
</feature>
<proteinExistence type="inferred from homology"/>
<protein>
    <submittedName>
        <fullName evidence="6">Arylsulfatase A-like enzyme</fullName>
    </submittedName>
</protein>
<evidence type="ECO:0000256" key="3">
    <source>
        <dbReference type="ARBA" id="ARBA00022801"/>
    </source>
</evidence>
<dbReference type="SUPFAM" id="SSF53649">
    <property type="entry name" value="Alkaline phosphatase-like"/>
    <property type="match status" value="1"/>
</dbReference>
<dbReference type="Pfam" id="PF00884">
    <property type="entry name" value="Sulfatase"/>
    <property type="match status" value="1"/>
</dbReference>
<dbReference type="InterPro" id="IPR017850">
    <property type="entry name" value="Alkaline_phosphatase_core_sf"/>
</dbReference>
<evidence type="ECO:0000313" key="7">
    <source>
        <dbReference type="Proteomes" id="UP000318380"/>
    </source>
</evidence>
<accession>A0A561BSU7</accession>
<dbReference type="InterPro" id="IPR024607">
    <property type="entry name" value="Sulfatase_CS"/>
</dbReference>
<evidence type="ECO:0000256" key="4">
    <source>
        <dbReference type="ARBA" id="ARBA00022837"/>
    </source>
</evidence>
<evidence type="ECO:0000259" key="5">
    <source>
        <dbReference type="Pfam" id="PF00884"/>
    </source>
</evidence>
<dbReference type="Gene3D" id="3.30.1120.10">
    <property type="match status" value="1"/>
</dbReference>
<gene>
    <name evidence="6" type="ORF">FB561_2967</name>
</gene>
<dbReference type="Gene3D" id="3.40.720.10">
    <property type="entry name" value="Alkaline Phosphatase, subunit A"/>
    <property type="match status" value="1"/>
</dbReference>
<evidence type="ECO:0000256" key="1">
    <source>
        <dbReference type="ARBA" id="ARBA00008779"/>
    </source>
</evidence>
<dbReference type="InterPro" id="IPR000917">
    <property type="entry name" value="Sulfatase_N"/>
</dbReference>
<name>A0A561BSU7_9ACTN</name>
<dbReference type="Proteomes" id="UP000318380">
    <property type="component" value="Unassembled WGS sequence"/>
</dbReference>
<dbReference type="RefSeq" id="WP_145807027.1">
    <property type="nucleotide sequence ID" value="NZ_VIVK01000001.1"/>
</dbReference>
<dbReference type="EMBL" id="VIVK01000001">
    <property type="protein sequence ID" value="TWD81843.1"/>
    <property type="molecule type" value="Genomic_DNA"/>
</dbReference>
<keyword evidence="3" id="KW-0378">Hydrolase</keyword>
<dbReference type="OrthoDB" id="9777306at2"/>
<dbReference type="GO" id="GO:0004065">
    <property type="term" value="F:arylsulfatase activity"/>
    <property type="evidence" value="ECO:0007669"/>
    <property type="project" value="TreeGrafter"/>
</dbReference>
<dbReference type="InterPro" id="IPR050738">
    <property type="entry name" value="Sulfatase"/>
</dbReference>
<evidence type="ECO:0000313" key="6">
    <source>
        <dbReference type="EMBL" id="TWD81843.1"/>
    </source>
</evidence>
<reference evidence="6 7" key="1">
    <citation type="submission" date="2019-06" db="EMBL/GenBank/DDBJ databases">
        <title>Sequencing the genomes of 1000 actinobacteria strains.</title>
        <authorList>
            <person name="Klenk H.-P."/>
        </authorList>
    </citation>
    <scope>NUCLEOTIDE SEQUENCE [LARGE SCALE GENOMIC DNA]</scope>
    <source>
        <strain evidence="6 7">DSM 24683</strain>
    </source>
</reference>
<dbReference type="AlphaFoldDB" id="A0A561BSU7"/>
<dbReference type="PANTHER" id="PTHR42693">
    <property type="entry name" value="ARYLSULFATASE FAMILY MEMBER"/>
    <property type="match status" value="1"/>
</dbReference>
<keyword evidence="2" id="KW-0479">Metal-binding</keyword>
<dbReference type="GO" id="GO:0046872">
    <property type="term" value="F:metal ion binding"/>
    <property type="evidence" value="ECO:0007669"/>
    <property type="project" value="UniProtKB-KW"/>
</dbReference>
<keyword evidence="4" id="KW-0106">Calcium</keyword>
<comment type="caution">
    <text evidence="6">The sequence shown here is derived from an EMBL/GenBank/DDBJ whole genome shotgun (WGS) entry which is preliminary data.</text>
</comment>